<comment type="similarity">
    <text evidence="1">Belongs to the N(4)/N(6)-methyltransferase family. N(4) subfamily.</text>
</comment>
<feature type="domain" description="DNA methylase N-4/N-6" evidence="9">
    <location>
        <begin position="31"/>
        <end position="261"/>
    </location>
</feature>
<dbReference type="AlphaFoldDB" id="A0A518H7Y8"/>
<reference evidence="10 11" key="1">
    <citation type="submission" date="2019-02" db="EMBL/GenBank/DDBJ databases">
        <title>Deep-cultivation of Planctomycetes and their phenomic and genomic characterization uncovers novel biology.</title>
        <authorList>
            <person name="Wiegand S."/>
            <person name="Jogler M."/>
            <person name="Boedeker C."/>
            <person name="Pinto D."/>
            <person name="Vollmers J."/>
            <person name="Rivas-Marin E."/>
            <person name="Kohn T."/>
            <person name="Peeters S.H."/>
            <person name="Heuer A."/>
            <person name="Rast P."/>
            <person name="Oberbeckmann S."/>
            <person name="Bunk B."/>
            <person name="Jeske O."/>
            <person name="Meyerdierks A."/>
            <person name="Storesund J.E."/>
            <person name="Kallscheuer N."/>
            <person name="Luecker S."/>
            <person name="Lage O.M."/>
            <person name="Pohl T."/>
            <person name="Merkel B.J."/>
            <person name="Hornburger P."/>
            <person name="Mueller R.-W."/>
            <person name="Bruemmer F."/>
            <person name="Labrenz M."/>
            <person name="Spormann A.M."/>
            <person name="Op den Camp H."/>
            <person name="Overmann J."/>
            <person name="Amann R."/>
            <person name="Jetten M.S.M."/>
            <person name="Mascher T."/>
            <person name="Medema M.H."/>
            <person name="Devos D.P."/>
            <person name="Kaster A.-K."/>
            <person name="Ovreas L."/>
            <person name="Rohde M."/>
            <person name="Galperin M.Y."/>
            <person name="Jogler C."/>
        </authorList>
    </citation>
    <scope>NUCLEOTIDE SEQUENCE [LARGE SCALE GENOMIC DNA]</scope>
    <source>
        <strain evidence="10 11">ElP</strain>
    </source>
</reference>
<dbReference type="GO" id="GO:0032259">
    <property type="term" value="P:methylation"/>
    <property type="evidence" value="ECO:0007669"/>
    <property type="project" value="UniProtKB-KW"/>
</dbReference>
<sequence>MNESDLSLIDRIVLGNCVEGMRTLPGDCIPLTVTSPPYDHVRAYGGHTFDDETFRSVAQELHRITMPGGVVAWVVADGIGDHSESCTSARQKLFFREVGFKVYHTMIMARSGSRWPARVRYGDSLEYAFILSKGRPRTVNLLRDKPNRQAGLVYTDAPRPLAQRERPLPSVKGRPISALGVRSAVWTYPAGGRTTTRDRYAFDHPALMPERMAEDHILSWSNPGDLLFDPFCGAATTCKMALLNHRRYLGFEINPQYHQIALRRMRDAHAEYRRRLDTDLLGA</sequence>
<evidence type="ECO:0000256" key="1">
    <source>
        <dbReference type="ARBA" id="ARBA00010203"/>
    </source>
</evidence>
<evidence type="ECO:0000256" key="2">
    <source>
        <dbReference type="ARBA" id="ARBA00022603"/>
    </source>
</evidence>
<dbReference type="GO" id="GO:0015667">
    <property type="term" value="F:site-specific DNA-methyltransferase (cytosine-N4-specific) activity"/>
    <property type="evidence" value="ECO:0007669"/>
    <property type="project" value="UniProtKB-EC"/>
</dbReference>
<dbReference type="PRINTS" id="PR00508">
    <property type="entry name" value="S21N4MTFRASE"/>
</dbReference>
<accession>A0A518H7Y8</accession>
<evidence type="ECO:0000256" key="8">
    <source>
        <dbReference type="RuleBase" id="RU362026"/>
    </source>
</evidence>
<dbReference type="Gene3D" id="3.40.50.150">
    <property type="entry name" value="Vaccinia Virus protein VP39"/>
    <property type="match status" value="1"/>
</dbReference>
<evidence type="ECO:0000256" key="4">
    <source>
        <dbReference type="ARBA" id="ARBA00022691"/>
    </source>
</evidence>
<dbReference type="Proteomes" id="UP000317835">
    <property type="component" value="Chromosome"/>
</dbReference>
<evidence type="ECO:0000313" key="11">
    <source>
        <dbReference type="Proteomes" id="UP000317835"/>
    </source>
</evidence>
<evidence type="ECO:0000256" key="5">
    <source>
        <dbReference type="ARBA" id="ARBA00022747"/>
    </source>
</evidence>
<dbReference type="RefSeq" id="WP_145274108.1">
    <property type="nucleotide sequence ID" value="NZ_CP036426.1"/>
</dbReference>
<evidence type="ECO:0000256" key="7">
    <source>
        <dbReference type="ARBA" id="ARBA00049120"/>
    </source>
</evidence>
<keyword evidence="2 10" id="KW-0489">Methyltransferase</keyword>
<evidence type="ECO:0000256" key="3">
    <source>
        <dbReference type="ARBA" id="ARBA00022679"/>
    </source>
</evidence>
<dbReference type="Pfam" id="PF01555">
    <property type="entry name" value="N6_N4_Mtase"/>
    <property type="match status" value="1"/>
</dbReference>
<dbReference type="EMBL" id="CP036426">
    <property type="protein sequence ID" value="QDV36977.1"/>
    <property type="molecule type" value="Genomic_DNA"/>
</dbReference>
<keyword evidence="3 10" id="KW-0808">Transferase</keyword>
<dbReference type="InterPro" id="IPR002941">
    <property type="entry name" value="DNA_methylase_N4/N6"/>
</dbReference>
<dbReference type="GO" id="GO:0008170">
    <property type="term" value="F:N-methyltransferase activity"/>
    <property type="evidence" value="ECO:0007669"/>
    <property type="project" value="InterPro"/>
</dbReference>
<evidence type="ECO:0000259" key="9">
    <source>
        <dbReference type="Pfam" id="PF01555"/>
    </source>
</evidence>
<dbReference type="GO" id="GO:0009307">
    <property type="term" value="P:DNA restriction-modification system"/>
    <property type="evidence" value="ECO:0007669"/>
    <property type="project" value="UniProtKB-KW"/>
</dbReference>
<dbReference type="GO" id="GO:0003677">
    <property type="term" value="F:DNA binding"/>
    <property type="evidence" value="ECO:0007669"/>
    <property type="project" value="UniProtKB-KW"/>
</dbReference>
<organism evidence="10 11">
    <name type="scientific">Tautonia plasticadhaerens</name>
    <dbReference type="NCBI Taxonomy" id="2527974"/>
    <lineage>
        <taxon>Bacteria</taxon>
        <taxon>Pseudomonadati</taxon>
        <taxon>Planctomycetota</taxon>
        <taxon>Planctomycetia</taxon>
        <taxon>Isosphaerales</taxon>
        <taxon>Isosphaeraceae</taxon>
        <taxon>Tautonia</taxon>
    </lineage>
</organism>
<keyword evidence="11" id="KW-1185">Reference proteome</keyword>
<evidence type="ECO:0000256" key="6">
    <source>
        <dbReference type="ARBA" id="ARBA00023125"/>
    </source>
</evidence>
<dbReference type="SUPFAM" id="SSF53335">
    <property type="entry name" value="S-adenosyl-L-methionine-dependent methyltransferases"/>
    <property type="match status" value="1"/>
</dbReference>
<dbReference type="KEGG" id="tpla:ElP_49080"/>
<keyword evidence="5" id="KW-0680">Restriction system</keyword>
<dbReference type="InterPro" id="IPR029063">
    <property type="entry name" value="SAM-dependent_MTases_sf"/>
</dbReference>
<keyword evidence="6" id="KW-0238">DNA-binding</keyword>
<evidence type="ECO:0000313" key="10">
    <source>
        <dbReference type="EMBL" id="QDV36977.1"/>
    </source>
</evidence>
<dbReference type="REBASE" id="356411">
    <property type="entry name" value="M2.PbaE1PORF49070P"/>
</dbReference>
<comment type="catalytic activity">
    <reaction evidence="7">
        <text>a 2'-deoxycytidine in DNA + S-adenosyl-L-methionine = an N(4)-methyl-2'-deoxycytidine in DNA + S-adenosyl-L-homocysteine + H(+)</text>
        <dbReference type="Rhea" id="RHEA:16857"/>
        <dbReference type="Rhea" id="RHEA-COMP:11369"/>
        <dbReference type="Rhea" id="RHEA-COMP:13674"/>
        <dbReference type="ChEBI" id="CHEBI:15378"/>
        <dbReference type="ChEBI" id="CHEBI:57856"/>
        <dbReference type="ChEBI" id="CHEBI:59789"/>
        <dbReference type="ChEBI" id="CHEBI:85452"/>
        <dbReference type="ChEBI" id="CHEBI:137933"/>
        <dbReference type="EC" id="2.1.1.113"/>
    </reaction>
</comment>
<proteinExistence type="inferred from homology"/>
<protein>
    <recommendedName>
        <fullName evidence="8">Methyltransferase</fullName>
        <ecNumber evidence="8">2.1.1.-</ecNumber>
    </recommendedName>
</protein>
<dbReference type="EC" id="2.1.1.-" evidence="8"/>
<dbReference type="InterPro" id="IPR017985">
    <property type="entry name" value="MeTrfase_CN4_CS"/>
</dbReference>
<dbReference type="OrthoDB" id="9800801at2"/>
<dbReference type="PROSITE" id="PS00093">
    <property type="entry name" value="N4_MTASE"/>
    <property type="match status" value="1"/>
</dbReference>
<gene>
    <name evidence="10" type="primary">yhdJ_4</name>
    <name evidence="10" type="ORF">ElP_49080</name>
</gene>
<name>A0A518H7Y8_9BACT</name>
<dbReference type="InterPro" id="IPR001091">
    <property type="entry name" value="RM_Methyltransferase"/>
</dbReference>
<keyword evidence="4" id="KW-0949">S-adenosyl-L-methionine</keyword>